<gene>
    <name evidence="2" type="ORF">TEQG_05271</name>
</gene>
<keyword evidence="1" id="KW-0732">Signal</keyword>
<evidence type="ECO:0000256" key="1">
    <source>
        <dbReference type="SAM" id="SignalP"/>
    </source>
</evidence>
<keyword evidence="3" id="KW-1185">Reference proteome</keyword>
<dbReference type="EMBL" id="DS995746">
    <property type="protein sequence ID" value="EGE06267.1"/>
    <property type="molecule type" value="Genomic_DNA"/>
</dbReference>
<evidence type="ECO:0000313" key="2">
    <source>
        <dbReference type="EMBL" id="EGE06267.1"/>
    </source>
</evidence>
<sequence length="158" mass="16260">MKFQAVLVFFAGALALAAPIEERALPVVGTLGSAAGLAIVTLADQLFKAGKVAPSAVDNLPAGGIVKGLPVAGGLLGGGAVSFPRKALRDITQIGRSDPFILIGDITSHFGYQTKQAFADRKTVTHSNSVNGIASDFAGKVMDSRASLLVIPLFSVLW</sequence>
<accession>F2PWJ9</accession>
<dbReference type="eggNOG" id="ENOG502RQXS">
    <property type="taxonomic scope" value="Eukaryota"/>
</dbReference>
<dbReference type="AlphaFoldDB" id="F2PWJ9"/>
<dbReference type="HOGENOM" id="CLU_152122_0_0_1"/>
<dbReference type="OrthoDB" id="10568259at2759"/>
<name>F2PWJ9_TRIEC</name>
<dbReference type="Proteomes" id="UP000009169">
    <property type="component" value="Unassembled WGS sequence"/>
</dbReference>
<feature type="signal peptide" evidence="1">
    <location>
        <begin position="1"/>
        <end position="17"/>
    </location>
</feature>
<proteinExistence type="predicted"/>
<organism evidence="2 3">
    <name type="scientific">Trichophyton equinum (strain ATCC MYA-4606 / CBS 127.97)</name>
    <name type="common">Horse ringworm fungus</name>
    <dbReference type="NCBI Taxonomy" id="559882"/>
    <lineage>
        <taxon>Eukaryota</taxon>
        <taxon>Fungi</taxon>
        <taxon>Dikarya</taxon>
        <taxon>Ascomycota</taxon>
        <taxon>Pezizomycotina</taxon>
        <taxon>Eurotiomycetes</taxon>
        <taxon>Eurotiomycetidae</taxon>
        <taxon>Onygenales</taxon>
        <taxon>Arthrodermataceae</taxon>
        <taxon>Trichophyton</taxon>
    </lineage>
</organism>
<reference evidence="3" key="1">
    <citation type="journal article" date="2012" name="MBio">
        <title>Comparative genome analysis of Trichophyton rubrum and related dermatophytes reveals candidate genes involved in infection.</title>
        <authorList>
            <person name="Martinez D.A."/>
            <person name="Oliver B.G."/>
            <person name="Graeser Y."/>
            <person name="Goldberg J.M."/>
            <person name="Li W."/>
            <person name="Martinez-Rossi N.M."/>
            <person name="Monod M."/>
            <person name="Shelest E."/>
            <person name="Barton R.C."/>
            <person name="Birch E."/>
            <person name="Brakhage A.A."/>
            <person name="Chen Z."/>
            <person name="Gurr S.J."/>
            <person name="Heiman D."/>
            <person name="Heitman J."/>
            <person name="Kosti I."/>
            <person name="Rossi A."/>
            <person name="Saif S."/>
            <person name="Samalova M."/>
            <person name="Saunders C.W."/>
            <person name="Shea T."/>
            <person name="Summerbell R.C."/>
            <person name="Xu J."/>
            <person name="Young S."/>
            <person name="Zeng Q."/>
            <person name="Birren B.W."/>
            <person name="Cuomo C.A."/>
            <person name="White T.C."/>
        </authorList>
    </citation>
    <scope>NUCLEOTIDE SEQUENCE [LARGE SCALE GENOMIC DNA]</scope>
    <source>
        <strain evidence="3">ATCC MYA-4606 / CBS 127.97</strain>
    </source>
</reference>
<evidence type="ECO:0000313" key="3">
    <source>
        <dbReference type="Proteomes" id="UP000009169"/>
    </source>
</evidence>
<dbReference type="VEuPathDB" id="FungiDB:TEQG_05271"/>
<feature type="chain" id="PRO_5003283931" evidence="1">
    <location>
        <begin position="18"/>
        <end position="158"/>
    </location>
</feature>
<protein>
    <submittedName>
        <fullName evidence="2">Uncharacterized protein</fullName>
    </submittedName>
</protein>